<dbReference type="PANTHER" id="PTHR43433">
    <property type="entry name" value="HYDROLASE, ALPHA/BETA FOLD FAMILY PROTEIN"/>
    <property type="match status" value="1"/>
</dbReference>
<reference evidence="3" key="1">
    <citation type="submission" date="2020-05" db="EMBL/GenBank/DDBJ databases">
        <title>Phylogenomic resolution of chytrid fungi.</title>
        <authorList>
            <person name="Stajich J.E."/>
            <person name="Amses K."/>
            <person name="Simmons R."/>
            <person name="Seto K."/>
            <person name="Myers J."/>
            <person name="Bonds A."/>
            <person name="Quandt C.A."/>
            <person name="Barry K."/>
            <person name="Liu P."/>
            <person name="Grigoriev I."/>
            <person name="Longcore J.E."/>
            <person name="James T.Y."/>
        </authorList>
    </citation>
    <scope>NUCLEOTIDE SEQUENCE</scope>
    <source>
        <strain evidence="3">PLAUS21</strain>
    </source>
</reference>
<evidence type="ECO:0000256" key="1">
    <source>
        <dbReference type="SAM" id="Phobius"/>
    </source>
</evidence>
<feature type="transmembrane region" description="Helical" evidence="1">
    <location>
        <begin position="6"/>
        <end position="24"/>
    </location>
</feature>
<dbReference type="PRINTS" id="PR00111">
    <property type="entry name" value="ABHYDROLASE"/>
</dbReference>
<gene>
    <name evidence="3" type="ORF">HK103_004710</name>
</gene>
<proteinExistence type="predicted"/>
<keyword evidence="4" id="KW-1185">Reference proteome</keyword>
<dbReference type="InterPro" id="IPR000073">
    <property type="entry name" value="AB_hydrolase_1"/>
</dbReference>
<dbReference type="InterPro" id="IPR029058">
    <property type="entry name" value="AB_hydrolase_fold"/>
</dbReference>
<sequence>MSVQQASYVAVAGLLAYLSYRYIVPTDAQFMGSLKLSKKKPVHFNEDYWPEHGYIDLPQGKTHYYLIGPKDGIKVVFVHGLGTPPPALSGFLDQLAEKGFRILTFESYGRGYSDSPGTEYNEQLFVNQLALVLLKFGWTNYNIIGYSLGGAVTAGFVSRFPENVKSVVFIAPAGIMKDTFKKVQGEHVANNPGFMRAFRSTLIHFPWGGFRQAYKTIEESHKNKILGLWGALDVVVPAQLASELLQLMPSMKLEFKDGVGHELILEDTEHCVKVISTFFKTKSE</sequence>
<name>A0AAD5UM04_9FUNG</name>
<evidence type="ECO:0000313" key="4">
    <source>
        <dbReference type="Proteomes" id="UP001210925"/>
    </source>
</evidence>
<accession>A0AAD5UM04</accession>
<dbReference type="AlphaFoldDB" id="A0AAD5UM04"/>
<dbReference type="Pfam" id="PF00561">
    <property type="entry name" value="Abhydrolase_1"/>
    <property type="match status" value="1"/>
</dbReference>
<dbReference type="SUPFAM" id="SSF53474">
    <property type="entry name" value="alpha/beta-Hydrolases"/>
    <property type="match status" value="1"/>
</dbReference>
<evidence type="ECO:0000259" key="2">
    <source>
        <dbReference type="Pfam" id="PF00561"/>
    </source>
</evidence>
<dbReference type="EMBL" id="JADGKB010000004">
    <property type="protein sequence ID" value="KAJ3261759.1"/>
    <property type="molecule type" value="Genomic_DNA"/>
</dbReference>
<keyword evidence="1" id="KW-1133">Transmembrane helix</keyword>
<dbReference type="InterPro" id="IPR050471">
    <property type="entry name" value="AB_hydrolase"/>
</dbReference>
<feature type="domain" description="AB hydrolase-1" evidence="2">
    <location>
        <begin position="75"/>
        <end position="199"/>
    </location>
</feature>
<dbReference type="PANTHER" id="PTHR43433:SF5">
    <property type="entry name" value="AB HYDROLASE-1 DOMAIN-CONTAINING PROTEIN"/>
    <property type="match status" value="1"/>
</dbReference>
<keyword evidence="1" id="KW-0472">Membrane</keyword>
<comment type="caution">
    <text evidence="3">The sequence shown here is derived from an EMBL/GenBank/DDBJ whole genome shotgun (WGS) entry which is preliminary data.</text>
</comment>
<dbReference type="Gene3D" id="3.40.50.1820">
    <property type="entry name" value="alpha/beta hydrolase"/>
    <property type="match status" value="1"/>
</dbReference>
<evidence type="ECO:0000313" key="3">
    <source>
        <dbReference type="EMBL" id="KAJ3261759.1"/>
    </source>
</evidence>
<protein>
    <recommendedName>
        <fullName evidence="2">AB hydrolase-1 domain-containing protein</fullName>
    </recommendedName>
</protein>
<organism evidence="3 4">
    <name type="scientific">Boothiomyces macroporosus</name>
    <dbReference type="NCBI Taxonomy" id="261099"/>
    <lineage>
        <taxon>Eukaryota</taxon>
        <taxon>Fungi</taxon>
        <taxon>Fungi incertae sedis</taxon>
        <taxon>Chytridiomycota</taxon>
        <taxon>Chytridiomycota incertae sedis</taxon>
        <taxon>Chytridiomycetes</taxon>
        <taxon>Rhizophydiales</taxon>
        <taxon>Terramycetaceae</taxon>
        <taxon>Boothiomyces</taxon>
    </lineage>
</organism>
<dbReference type="Proteomes" id="UP001210925">
    <property type="component" value="Unassembled WGS sequence"/>
</dbReference>
<keyword evidence="1" id="KW-0812">Transmembrane</keyword>